<name>A0A9N9ATD6_9GLOM</name>
<dbReference type="GO" id="GO:0005634">
    <property type="term" value="C:nucleus"/>
    <property type="evidence" value="ECO:0007669"/>
    <property type="project" value="TreeGrafter"/>
</dbReference>
<dbReference type="InterPro" id="IPR012317">
    <property type="entry name" value="Poly(ADP-ribose)pol_cat_dom"/>
</dbReference>
<dbReference type="EMBL" id="CAJVPS010001513">
    <property type="protein sequence ID" value="CAG8540959.1"/>
    <property type="molecule type" value="Genomic_DNA"/>
</dbReference>
<reference evidence="2" key="1">
    <citation type="submission" date="2021-06" db="EMBL/GenBank/DDBJ databases">
        <authorList>
            <person name="Kallberg Y."/>
            <person name="Tangrot J."/>
            <person name="Rosling A."/>
        </authorList>
    </citation>
    <scope>NUCLEOTIDE SEQUENCE</scope>
    <source>
        <strain evidence="2">FL130A</strain>
    </source>
</reference>
<keyword evidence="3" id="KW-1185">Reference proteome</keyword>
<comment type="caution">
    <text evidence="2">The sequence shown here is derived from an EMBL/GenBank/DDBJ whole genome shotgun (WGS) entry which is preliminary data.</text>
</comment>
<dbReference type="PROSITE" id="PS51059">
    <property type="entry name" value="PARP_CATALYTIC"/>
    <property type="match status" value="1"/>
</dbReference>
<organism evidence="2 3">
    <name type="scientific">Ambispora leptoticha</name>
    <dbReference type="NCBI Taxonomy" id="144679"/>
    <lineage>
        <taxon>Eukaryota</taxon>
        <taxon>Fungi</taxon>
        <taxon>Fungi incertae sedis</taxon>
        <taxon>Mucoromycota</taxon>
        <taxon>Glomeromycotina</taxon>
        <taxon>Glomeromycetes</taxon>
        <taxon>Archaeosporales</taxon>
        <taxon>Ambisporaceae</taxon>
        <taxon>Ambispora</taxon>
    </lineage>
</organism>
<evidence type="ECO:0000313" key="2">
    <source>
        <dbReference type="EMBL" id="CAG8540959.1"/>
    </source>
</evidence>
<dbReference type="GO" id="GO:0003950">
    <property type="term" value="F:NAD+ poly-ADP-ribosyltransferase activity"/>
    <property type="evidence" value="ECO:0007669"/>
    <property type="project" value="InterPro"/>
</dbReference>
<sequence length="297" mass="33346">MSCIVFNCKKTCSDQETSLCDTHYTILKENPSTFPSTHKIKSDSSFSLTSLLSPSSSTRYTHLISLRKGTAEYNKIETKFLKDWVKKNAQGLRVEAIYNIIFPLEIIRQYNDYKSQVESQIKNKALGLPEANEKLLWHGTDQLCCIFYDKPTIVSSPCATNNCPGCGILMNSFSMEKVGINHQGRTFQRLGQGLYFTPHSSKAHFYGHLGAKSLPNESGRYCRIMFLSKVIIGKPWEPEIVAQNASGPPAGYNSTWGRVGYCPHGGAMLNYEEYAVYRQDACLPVNYVAYSYTSSSE</sequence>
<dbReference type="OrthoDB" id="9514740at2759"/>
<dbReference type="AlphaFoldDB" id="A0A9N9ATD6"/>
<dbReference type="PANTHER" id="PTHR45740:SF2">
    <property type="entry name" value="POLY [ADP-RIBOSE] POLYMERASE"/>
    <property type="match status" value="1"/>
</dbReference>
<dbReference type="Gene3D" id="3.90.228.10">
    <property type="match status" value="1"/>
</dbReference>
<dbReference type="PANTHER" id="PTHR45740">
    <property type="entry name" value="POLY [ADP-RIBOSE] POLYMERASE"/>
    <property type="match status" value="1"/>
</dbReference>
<feature type="domain" description="PARP catalytic" evidence="1">
    <location>
        <begin position="49"/>
        <end position="297"/>
    </location>
</feature>
<evidence type="ECO:0000259" key="1">
    <source>
        <dbReference type="PROSITE" id="PS51059"/>
    </source>
</evidence>
<dbReference type="SUPFAM" id="SSF56399">
    <property type="entry name" value="ADP-ribosylation"/>
    <property type="match status" value="1"/>
</dbReference>
<proteinExistence type="predicted"/>
<dbReference type="InterPro" id="IPR051712">
    <property type="entry name" value="ARTD-AVP"/>
</dbReference>
<protein>
    <submittedName>
        <fullName evidence="2">5109_t:CDS:1</fullName>
    </submittedName>
</protein>
<dbReference type="GO" id="GO:1990404">
    <property type="term" value="F:NAD+-protein mono-ADP-ribosyltransferase activity"/>
    <property type="evidence" value="ECO:0007669"/>
    <property type="project" value="TreeGrafter"/>
</dbReference>
<accession>A0A9N9ATD6</accession>
<dbReference type="Proteomes" id="UP000789508">
    <property type="component" value="Unassembled WGS sequence"/>
</dbReference>
<evidence type="ECO:0000313" key="3">
    <source>
        <dbReference type="Proteomes" id="UP000789508"/>
    </source>
</evidence>
<gene>
    <name evidence="2" type="ORF">ALEPTO_LOCUS5408</name>
</gene>